<dbReference type="PANTHER" id="PTHR44942">
    <property type="entry name" value="METHYLTRANSF_11 DOMAIN-CONTAINING PROTEIN"/>
    <property type="match status" value="1"/>
</dbReference>
<name>A0A1Y6BAX0_9PROT</name>
<dbReference type="Gene3D" id="3.40.50.150">
    <property type="entry name" value="Vaccinia Virus protein VP39"/>
    <property type="match status" value="1"/>
</dbReference>
<dbReference type="InterPro" id="IPR029063">
    <property type="entry name" value="SAM-dependent_MTases_sf"/>
</dbReference>
<keyword evidence="2 5" id="KW-0489">Methyltransferase</keyword>
<comment type="similarity">
    <text evidence="1">Belongs to the methyltransferase superfamily.</text>
</comment>
<keyword evidence="3 5" id="KW-0808">Transferase</keyword>
<proteinExistence type="inferred from homology"/>
<dbReference type="Proteomes" id="UP000192917">
    <property type="component" value="Unassembled WGS sequence"/>
</dbReference>
<evidence type="ECO:0000313" key="6">
    <source>
        <dbReference type="Proteomes" id="UP000192917"/>
    </source>
</evidence>
<sequence>MTVHRAAAEGFQAQATTYARGRPDYPPAVAGWLRDDLGLAAGGIVVDLGAGTGKFLPRLLATGATVLAVEPVAGMRAELTARHPEVEARACSADAIPLADASLDAVVCAQAFHWFANRRALAEIRRVLKPGGRLGLIWNVRDESVDWVAALTRILEPYEGDTPRFRSLDWSLFPADGFGPLVERRYPQGHSGPAEQVILDRMLSVSFIAALPAEEREAVAAAIRRLIAATPALAGRAEVTFPYETRAYSCTKLA</sequence>
<protein>
    <submittedName>
        <fullName evidence="5">Methyltransferase domain-containing protein</fullName>
    </submittedName>
</protein>
<dbReference type="GO" id="GO:0032259">
    <property type="term" value="P:methylation"/>
    <property type="evidence" value="ECO:0007669"/>
    <property type="project" value="UniProtKB-KW"/>
</dbReference>
<evidence type="ECO:0000256" key="2">
    <source>
        <dbReference type="ARBA" id="ARBA00022603"/>
    </source>
</evidence>
<dbReference type="PANTHER" id="PTHR44942:SF4">
    <property type="entry name" value="METHYLTRANSFERASE TYPE 11 DOMAIN-CONTAINING PROTEIN"/>
    <property type="match status" value="1"/>
</dbReference>
<dbReference type="InterPro" id="IPR051052">
    <property type="entry name" value="Diverse_substrate_MTase"/>
</dbReference>
<dbReference type="AlphaFoldDB" id="A0A1Y6BAX0"/>
<feature type="domain" description="Methyltransferase type 11" evidence="4">
    <location>
        <begin position="46"/>
        <end position="134"/>
    </location>
</feature>
<evidence type="ECO:0000313" key="5">
    <source>
        <dbReference type="EMBL" id="SMF00288.1"/>
    </source>
</evidence>
<evidence type="ECO:0000256" key="3">
    <source>
        <dbReference type="ARBA" id="ARBA00022679"/>
    </source>
</evidence>
<accession>A0A1Y6BAX0</accession>
<evidence type="ECO:0000259" key="4">
    <source>
        <dbReference type="Pfam" id="PF08241"/>
    </source>
</evidence>
<evidence type="ECO:0000256" key="1">
    <source>
        <dbReference type="ARBA" id="ARBA00008361"/>
    </source>
</evidence>
<dbReference type="SUPFAM" id="SSF53335">
    <property type="entry name" value="S-adenosyl-L-methionine-dependent methyltransferases"/>
    <property type="match status" value="1"/>
</dbReference>
<reference evidence="5 6" key="1">
    <citation type="submission" date="2017-04" db="EMBL/GenBank/DDBJ databases">
        <authorList>
            <person name="Afonso C.L."/>
            <person name="Miller P.J."/>
            <person name="Scott M.A."/>
            <person name="Spackman E."/>
            <person name="Goraichik I."/>
            <person name="Dimitrov K.M."/>
            <person name="Suarez D.L."/>
            <person name="Swayne D.E."/>
        </authorList>
    </citation>
    <scope>NUCLEOTIDE SEQUENCE [LARGE SCALE GENOMIC DNA]</scope>
    <source>
        <strain evidence="5 6">USBA 355</strain>
    </source>
</reference>
<dbReference type="Pfam" id="PF08241">
    <property type="entry name" value="Methyltransf_11"/>
    <property type="match status" value="1"/>
</dbReference>
<dbReference type="RefSeq" id="WP_085121403.1">
    <property type="nucleotide sequence ID" value="NZ_FWZX01000002.1"/>
</dbReference>
<dbReference type="InterPro" id="IPR013216">
    <property type="entry name" value="Methyltransf_11"/>
</dbReference>
<dbReference type="GO" id="GO:0008757">
    <property type="term" value="F:S-adenosylmethionine-dependent methyltransferase activity"/>
    <property type="evidence" value="ECO:0007669"/>
    <property type="project" value="InterPro"/>
</dbReference>
<keyword evidence="6" id="KW-1185">Reference proteome</keyword>
<dbReference type="EMBL" id="FWZX01000002">
    <property type="protein sequence ID" value="SMF00288.1"/>
    <property type="molecule type" value="Genomic_DNA"/>
</dbReference>
<dbReference type="STRING" id="560819.SAMN05428998_102335"/>
<gene>
    <name evidence="5" type="ORF">SAMN05428998_102335</name>
</gene>
<dbReference type="CDD" id="cd02440">
    <property type="entry name" value="AdoMet_MTases"/>
    <property type="match status" value="1"/>
</dbReference>
<organism evidence="5 6">
    <name type="scientific">Tistlia consotensis USBA 355</name>
    <dbReference type="NCBI Taxonomy" id="560819"/>
    <lineage>
        <taxon>Bacteria</taxon>
        <taxon>Pseudomonadati</taxon>
        <taxon>Pseudomonadota</taxon>
        <taxon>Alphaproteobacteria</taxon>
        <taxon>Rhodospirillales</taxon>
        <taxon>Rhodovibrionaceae</taxon>
        <taxon>Tistlia</taxon>
    </lineage>
</organism>